<comment type="caution">
    <text evidence="2">The sequence shown here is derived from an EMBL/GenBank/DDBJ whole genome shotgun (WGS) entry which is preliminary data.</text>
</comment>
<dbReference type="Proteomes" id="UP000593571">
    <property type="component" value="Unassembled WGS sequence"/>
</dbReference>
<evidence type="ECO:0000313" key="3">
    <source>
        <dbReference type="Proteomes" id="UP000593571"/>
    </source>
</evidence>
<gene>
    <name evidence="2" type="ORF">HJG63_010688</name>
</gene>
<proteinExistence type="predicted"/>
<feature type="transmembrane region" description="Helical" evidence="1">
    <location>
        <begin position="86"/>
        <end position="105"/>
    </location>
</feature>
<feature type="transmembrane region" description="Helical" evidence="1">
    <location>
        <begin position="51"/>
        <end position="74"/>
    </location>
</feature>
<dbReference type="AlphaFoldDB" id="A0A7J8IME9"/>
<evidence type="ECO:0000256" key="1">
    <source>
        <dbReference type="SAM" id="Phobius"/>
    </source>
</evidence>
<organism evidence="2 3">
    <name type="scientific">Rousettus aegyptiacus</name>
    <name type="common">Egyptian fruit bat</name>
    <name type="synonym">Pteropus aegyptiacus</name>
    <dbReference type="NCBI Taxonomy" id="9407"/>
    <lineage>
        <taxon>Eukaryota</taxon>
        <taxon>Metazoa</taxon>
        <taxon>Chordata</taxon>
        <taxon>Craniata</taxon>
        <taxon>Vertebrata</taxon>
        <taxon>Euteleostomi</taxon>
        <taxon>Mammalia</taxon>
        <taxon>Eutheria</taxon>
        <taxon>Laurasiatheria</taxon>
        <taxon>Chiroptera</taxon>
        <taxon>Yinpterochiroptera</taxon>
        <taxon>Pteropodoidea</taxon>
        <taxon>Pteropodidae</taxon>
        <taxon>Rousettinae</taxon>
        <taxon>Rousettus</taxon>
    </lineage>
</organism>
<keyword evidence="1" id="KW-1133">Transmembrane helix</keyword>
<keyword evidence="1" id="KW-0812">Transmembrane</keyword>
<sequence length="121" mass="14109">MLVICHEMMQITNCTYRMTSIYEKKIVFSKFSIIMFILYGKNFNVYKICDLRLVFFCLFRSFSFAGLAKALLLCRLLRLFSSHSSLHSNTVIVVLLGGLVFMKPYHMPETLNILSHLILRT</sequence>
<reference evidence="2 3" key="1">
    <citation type="journal article" date="2020" name="Nature">
        <title>Six reference-quality genomes reveal evolution of bat adaptations.</title>
        <authorList>
            <person name="Jebb D."/>
            <person name="Huang Z."/>
            <person name="Pippel M."/>
            <person name="Hughes G.M."/>
            <person name="Lavrichenko K."/>
            <person name="Devanna P."/>
            <person name="Winkler S."/>
            <person name="Jermiin L.S."/>
            <person name="Skirmuntt E.C."/>
            <person name="Katzourakis A."/>
            <person name="Burkitt-Gray L."/>
            <person name="Ray D.A."/>
            <person name="Sullivan K.A.M."/>
            <person name="Roscito J.G."/>
            <person name="Kirilenko B.M."/>
            <person name="Davalos L.M."/>
            <person name="Corthals A.P."/>
            <person name="Power M.L."/>
            <person name="Jones G."/>
            <person name="Ransome R.D."/>
            <person name="Dechmann D.K.N."/>
            <person name="Locatelli A.G."/>
            <person name="Puechmaille S.J."/>
            <person name="Fedrigo O."/>
            <person name="Jarvis E.D."/>
            <person name="Hiller M."/>
            <person name="Vernes S.C."/>
            <person name="Myers E.W."/>
            <person name="Teeling E.C."/>
        </authorList>
    </citation>
    <scope>NUCLEOTIDE SEQUENCE [LARGE SCALE GENOMIC DNA]</scope>
    <source>
        <strain evidence="2">MRouAeg1</strain>
        <tissue evidence="2">Muscle</tissue>
    </source>
</reference>
<keyword evidence="3" id="KW-1185">Reference proteome</keyword>
<keyword evidence="1" id="KW-0472">Membrane</keyword>
<dbReference type="EMBL" id="JACASE010000003">
    <property type="protein sequence ID" value="KAF6485518.1"/>
    <property type="molecule type" value="Genomic_DNA"/>
</dbReference>
<feature type="transmembrane region" description="Helical" evidence="1">
    <location>
        <begin position="21"/>
        <end position="39"/>
    </location>
</feature>
<name>A0A7J8IME9_ROUAE</name>
<accession>A0A7J8IME9</accession>
<evidence type="ECO:0000313" key="2">
    <source>
        <dbReference type="EMBL" id="KAF6485518.1"/>
    </source>
</evidence>
<protein>
    <submittedName>
        <fullName evidence="2">Uncharacterized protein</fullName>
    </submittedName>
</protein>